<dbReference type="ExpressionAtlas" id="A0A2K3E3I9">
    <property type="expression patterns" value="baseline"/>
</dbReference>
<proteinExistence type="inferred from homology"/>
<keyword evidence="5" id="KW-0493">Microtubule</keyword>
<evidence type="ECO:0000256" key="1">
    <source>
        <dbReference type="ARBA" id="ARBA00004120"/>
    </source>
</evidence>
<evidence type="ECO:0008006" key="14">
    <source>
        <dbReference type="Google" id="ProtNLM"/>
    </source>
</evidence>
<dbReference type="PANTHER" id="PTHR12241">
    <property type="entry name" value="TUBULIN POLYGLUTAMYLASE"/>
    <property type="match status" value="1"/>
</dbReference>
<protein>
    <recommendedName>
        <fullName evidence="14">Tubulin--tyrosine ligase-like protein 9</fullName>
    </recommendedName>
</protein>
<dbReference type="RefSeq" id="XP_042927629.1">
    <property type="nucleotide sequence ID" value="XM_043059995.1"/>
</dbReference>
<evidence type="ECO:0000256" key="8">
    <source>
        <dbReference type="ARBA" id="ARBA00023069"/>
    </source>
</evidence>
<keyword evidence="3" id="KW-0963">Cytoplasm</keyword>
<feature type="region of interest" description="Disordered" evidence="11">
    <location>
        <begin position="129"/>
        <end position="169"/>
    </location>
</feature>
<dbReference type="InterPro" id="IPR004344">
    <property type="entry name" value="TTL/TTLL_fam"/>
</dbReference>
<dbReference type="Gramene" id="PNW87307">
    <property type="protein sequence ID" value="PNW87307"/>
    <property type="gene ID" value="CHLRE_02g117350v5"/>
</dbReference>
<evidence type="ECO:0000256" key="5">
    <source>
        <dbReference type="ARBA" id="ARBA00022701"/>
    </source>
</evidence>
<keyword evidence="9" id="KW-0206">Cytoskeleton</keyword>
<dbReference type="SUPFAM" id="SSF56059">
    <property type="entry name" value="Glutathione synthetase ATP-binding domain-like"/>
    <property type="match status" value="1"/>
</dbReference>
<sequence>MGIRWRCDLDKPVLIQNFKRRGWIDVSAELEDDSWDLWWANVQSVKQLFGDSMTRLHPHQRINHFPNHYELTRKDLMVKNIKRYQKQVKREGGTAAELDIIPATYVLPQDYMLFAEEFRRCWQLQQKEQQREQQEQQQGQQGGSSSGGGAAGGSSSGSGGTTWIMKPSSKSQGKGIFLINKLSQIKQWSVGSLPPALRSGTDSYVVSRYIDNPLLIGGKKFDMRIYVVVTSFKPLRVHVSNLGFCRFCNVKYSAEVGELENEFMHLTNVAIQQHGQDYNEHHGNKWPLADMRLLLEATRGPEAAERLFADIDGVILKSLRACQNIIVNDRHCFELYGYDIIIDDTLKPWLIEVNASPSLSTTTQADRLLKHRVISDTLNLVSPPDWLAATDPAALPPDVRGLDPAEYPFREQVGSLRLICDESEEYARWREERERQAARAARAAAGAGAGTREGGGGSGGAGGGGDWSWGTAEQSGQQGRRMERHHSARAYGAGAQYGVRGAGGGGGAAAGEGGRQGPGGSAQQQTQQQAGGGEQRWEPARAFRNTGAAGAKTGGGGSRPRSAV</sequence>
<feature type="compositionally biased region" description="Gly residues" evidence="11">
    <location>
        <begin position="140"/>
        <end position="160"/>
    </location>
</feature>
<feature type="compositionally biased region" description="Gly residues" evidence="11">
    <location>
        <begin position="447"/>
        <end position="467"/>
    </location>
</feature>
<feature type="region of interest" description="Disordered" evidence="11">
    <location>
        <begin position="440"/>
        <end position="487"/>
    </location>
</feature>
<keyword evidence="7" id="KW-0067">ATP-binding</keyword>
<dbReference type="PROSITE" id="PS51221">
    <property type="entry name" value="TTL"/>
    <property type="match status" value="1"/>
</dbReference>
<keyword evidence="4" id="KW-0436">Ligase</keyword>
<dbReference type="STRING" id="3055.A0A2K3E3I9"/>
<dbReference type="AlphaFoldDB" id="A0A2K3E3I9"/>
<dbReference type="EMBL" id="CM008963">
    <property type="protein sequence ID" value="PNW87307.1"/>
    <property type="molecule type" value="Genomic_DNA"/>
</dbReference>
<keyword evidence="8" id="KW-0969">Cilium</keyword>
<organism evidence="12 13">
    <name type="scientific">Chlamydomonas reinhardtii</name>
    <name type="common">Chlamydomonas smithii</name>
    <dbReference type="NCBI Taxonomy" id="3055"/>
    <lineage>
        <taxon>Eukaryota</taxon>
        <taxon>Viridiplantae</taxon>
        <taxon>Chlorophyta</taxon>
        <taxon>core chlorophytes</taxon>
        <taxon>Chlorophyceae</taxon>
        <taxon>CS clade</taxon>
        <taxon>Chlamydomonadales</taxon>
        <taxon>Chlamydomonadaceae</taxon>
        <taxon>Chlamydomonas</taxon>
    </lineage>
</organism>
<keyword evidence="13" id="KW-1185">Reference proteome</keyword>
<evidence type="ECO:0000256" key="10">
    <source>
        <dbReference type="ARBA" id="ARBA00023273"/>
    </source>
</evidence>
<dbReference type="GO" id="GO:0036064">
    <property type="term" value="C:ciliary basal body"/>
    <property type="evidence" value="ECO:0000318"/>
    <property type="project" value="GO_Central"/>
</dbReference>
<dbReference type="OMA" id="DWNFYWS"/>
<dbReference type="GO" id="GO:0070740">
    <property type="term" value="F:tubulin-glutamic acid ligase activity"/>
    <property type="evidence" value="ECO:0000318"/>
    <property type="project" value="GO_Central"/>
</dbReference>
<evidence type="ECO:0000256" key="9">
    <source>
        <dbReference type="ARBA" id="ARBA00023212"/>
    </source>
</evidence>
<dbReference type="Pfam" id="PF03133">
    <property type="entry name" value="TTL"/>
    <property type="match status" value="1"/>
</dbReference>
<evidence type="ECO:0000313" key="12">
    <source>
        <dbReference type="EMBL" id="PNW87307.1"/>
    </source>
</evidence>
<dbReference type="Gene3D" id="3.30.470.20">
    <property type="entry name" value="ATP-grasp fold, B domain"/>
    <property type="match status" value="1"/>
</dbReference>
<dbReference type="GO" id="GO:0000226">
    <property type="term" value="P:microtubule cytoskeleton organization"/>
    <property type="evidence" value="ECO:0000318"/>
    <property type="project" value="GO_Central"/>
</dbReference>
<dbReference type="InParanoid" id="A0A2K3E3I9"/>
<comment type="similarity">
    <text evidence="2">Belongs to the tubulin polyglutamylase family.</text>
</comment>
<evidence type="ECO:0000256" key="4">
    <source>
        <dbReference type="ARBA" id="ARBA00022598"/>
    </source>
</evidence>
<keyword evidence="10" id="KW-0966">Cell projection</keyword>
<dbReference type="KEGG" id="cre:CHLRE_02g117350v5"/>
<accession>A0A2K3E3I9</accession>
<feature type="region of interest" description="Disordered" evidence="11">
    <location>
        <begin position="502"/>
        <end position="564"/>
    </location>
</feature>
<dbReference type="Proteomes" id="UP000006906">
    <property type="component" value="Chromosome 2"/>
</dbReference>
<gene>
    <name evidence="12" type="ORF">CHLRE_02g117350v5</name>
</gene>
<evidence type="ECO:0000256" key="2">
    <source>
        <dbReference type="ARBA" id="ARBA00006118"/>
    </source>
</evidence>
<dbReference type="PANTHER" id="PTHR12241:SF31">
    <property type="entry name" value="POLYGLUTAMYLASE COMPLEX SUBUNIT TTLL1"/>
    <property type="match status" value="1"/>
</dbReference>
<evidence type="ECO:0000313" key="13">
    <source>
        <dbReference type="Proteomes" id="UP000006906"/>
    </source>
</evidence>
<dbReference type="GO" id="GO:0005524">
    <property type="term" value="F:ATP binding"/>
    <property type="evidence" value="ECO:0007669"/>
    <property type="project" value="UniProtKB-KW"/>
</dbReference>
<dbReference type="OrthoDB" id="564098at2759"/>
<dbReference type="GO" id="GO:0005874">
    <property type="term" value="C:microtubule"/>
    <property type="evidence" value="ECO:0007669"/>
    <property type="project" value="UniProtKB-KW"/>
</dbReference>
<dbReference type="GO" id="GO:0015631">
    <property type="term" value="F:tubulin binding"/>
    <property type="evidence" value="ECO:0000318"/>
    <property type="project" value="GO_Central"/>
</dbReference>
<feature type="compositionally biased region" description="Gly residues" evidence="11">
    <location>
        <begin position="502"/>
        <end position="520"/>
    </location>
</feature>
<name>A0A2K3E3I9_CHLRE</name>
<evidence type="ECO:0000256" key="3">
    <source>
        <dbReference type="ARBA" id="ARBA00022490"/>
    </source>
</evidence>
<reference evidence="12 13" key="1">
    <citation type="journal article" date="2007" name="Science">
        <title>The Chlamydomonas genome reveals the evolution of key animal and plant functions.</title>
        <authorList>
            <person name="Merchant S.S."/>
            <person name="Prochnik S.E."/>
            <person name="Vallon O."/>
            <person name="Harris E.H."/>
            <person name="Karpowicz S.J."/>
            <person name="Witman G.B."/>
            <person name="Terry A."/>
            <person name="Salamov A."/>
            <person name="Fritz-Laylin L.K."/>
            <person name="Marechal-Drouard L."/>
            <person name="Marshall W.F."/>
            <person name="Qu L.H."/>
            <person name="Nelson D.R."/>
            <person name="Sanderfoot A.A."/>
            <person name="Spalding M.H."/>
            <person name="Kapitonov V.V."/>
            <person name="Ren Q."/>
            <person name="Ferris P."/>
            <person name="Lindquist E."/>
            <person name="Shapiro H."/>
            <person name="Lucas S.M."/>
            <person name="Grimwood J."/>
            <person name="Schmutz J."/>
            <person name="Cardol P."/>
            <person name="Cerutti H."/>
            <person name="Chanfreau G."/>
            <person name="Chen C.L."/>
            <person name="Cognat V."/>
            <person name="Croft M.T."/>
            <person name="Dent R."/>
            <person name="Dutcher S."/>
            <person name="Fernandez E."/>
            <person name="Fukuzawa H."/>
            <person name="Gonzalez-Ballester D."/>
            <person name="Gonzalez-Halphen D."/>
            <person name="Hallmann A."/>
            <person name="Hanikenne M."/>
            <person name="Hippler M."/>
            <person name="Inwood W."/>
            <person name="Jabbari K."/>
            <person name="Kalanon M."/>
            <person name="Kuras R."/>
            <person name="Lefebvre P.A."/>
            <person name="Lemaire S.D."/>
            <person name="Lobanov A.V."/>
            <person name="Lohr M."/>
            <person name="Manuell A."/>
            <person name="Meier I."/>
            <person name="Mets L."/>
            <person name="Mittag M."/>
            <person name="Mittelmeier T."/>
            <person name="Moroney J.V."/>
            <person name="Moseley J."/>
            <person name="Napoli C."/>
            <person name="Nedelcu A.M."/>
            <person name="Niyogi K."/>
            <person name="Novoselov S.V."/>
            <person name="Paulsen I.T."/>
            <person name="Pazour G."/>
            <person name="Purton S."/>
            <person name="Ral J.P."/>
            <person name="Riano-Pachon D.M."/>
            <person name="Riekhof W."/>
            <person name="Rymarquis L."/>
            <person name="Schroda M."/>
            <person name="Stern D."/>
            <person name="Umen J."/>
            <person name="Willows R."/>
            <person name="Wilson N."/>
            <person name="Zimmer S.L."/>
            <person name="Allmer J."/>
            <person name="Balk J."/>
            <person name="Bisova K."/>
            <person name="Chen C.J."/>
            <person name="Elias M."/>
            <person name="Gendler K."/>
            <person name="Hauser C."/>
            <person name="Lamb M.R."/>
            <person name="Ledford H."/>
            <person name="Long J.C."/>
            <person name="Minagawa J."/>
            <person name="Page M.D."/>
            <person name="Pan J."/>
            <person name="Pootakham W."/>
            <person name="Roje S."/>
            <person name="Rose A."/>
            <person name="Stahlberg E."/>
            <person name="Terauchi A.M."/>
            <person name="Yang P."/>
            <person name="Ball S."/>
            <person name="Bowler C."/>
            <person name="Dieckmann C.L."/>
            <person name="Gladyshev V.N."/>
            <person name="Green P."/>
            <person name="Jorgensen R."/>
            <person name="Mayfield S."/>
            <person name="Mueller-Roeber B."/>
            <person name="Rajamani S."/>
            <person name="Sayre R.T."/>
            <person name="Brokstein P."/>
            <person name="Dubchak I."/>
            <person name="Goodstein D."/>
            <person name="Hornick L."/>
            <person name="Huang Y.W."/>
            <person name="Jhaveri J."/>
            <person name="Luo Y."/>
            <person name="Martinez D."/>
            <person name="Ngau W.C."/>
            <person name="Otillar B."/>
            <person name="Poliakov A."/>
            <person name="Porter A."/>
            <person name="Szajkowski L."/>
            <person name="Werner G."/>
            <person name="Zhou K."/>
            <person name="Grigoriev I.V."/>
            <person name="Rokhsar D.S."/>
            <person name="Grossman A.R."/>
        </authorList>
    </citation>
    <scope>NUCLEOTIDE SEQUENCE [LARGE SCALE GENOMIC DNA]</scope>
    <source>
        <strain evidence="13">CC-503</strain>
    </source>
</reference>
<dbReference type="GeneID" id="5725623"/>
<evidence type="ECO:0000256" key="6">
    <source>
        <dbReference type="ARBA" id="ARBA00022741"/>
    </source>
</evidence>
<evidence type="ECO:0000256" key="7">
    <source>
        <dbReference type="ARBA" id="ARBA00022840"/>
    </source>
</evidence>
<evidence type="ECO:0000256" key="11">
    <source>
        <dbReference type="SAM" id="MobiDB-lite"/>
    </source>
</evidence>
<comment type="subcellular location">
    <subcellularLocation>
        <location evidence="1">Cytoplasm</location>
        <location evidence="1">Cytoskeleton</location>
        <location evidence="1">Cilium basal body</location>
    </subcellularLocation>
</comment>
<keyword evidence="6" id="KW-0547">Nucleotide-binding</keyword>